<proteinExistence type="predicted"/>
<dbReference type="EMBL" id="HBGZ01033513">
    <property type="protein sequence ID" value="CAD9632641.1"/>
    <property type="molecule type" value="Transcribed_RNA"/>
</dbReference>
<accession>A0A7S2Q4J7</accession>
<reference evidence="2" key="1">
    <citation type="submission" date="2021-01" db="EMBL/GenBank/DDBJ databases">
        <authorList>
            <person name="Corre E."/>
            <person name="Pelletier E."/>
            <person name="Niang G."/>
            <person name="Scheremetjew M."/>
            <person name="Finn R."/>
            <person name="Kale V."/>
            <person name="Holt S."/>
            <person name="Cochrane G."/>
            <person name="Meng A."/>
            <person name="Brown T."/>
            <person name="Cohen L."/>
        </authorList>
    </citation>
    <scope>NUCLEOTIDE SEQUENCE</scope>
    <source>
        <strain evidence="2">SM1012Den-03</strain>
    </source>
</reference>
<evidence type="ECO:0000313" key="2">
    <source>
        <dbReference type="EMBL" id="CAD9632641.1"/>
    </source>
</evidence>
<dbReference type="AlphaFoldDB" id="A0A7S2Q4J7"/>
<evidence type="ECO:0000256" key="1">
    <source>
        <dbReference type="SAM" id="MobiDB-lite"/>
    </source>
</evidence>
<protein>
    <submittedName>
        <fullName evidence="2">Uncharacterized protein</fullName>
    </submittedName>
</protein>
<name>A0A7S2Q4J7_9STRA</name>
<gene>
    <name evidence="2" type="ORF">SMAR0320_LOCUS24023</name>
</gene>
<organism evidence="2">
    <name type="scientific">Skeletonema marinoi</name>
    <dbReference type="NCBI Taxonomy" id="267567"/>
    <lineage>
        <taxon>Eukaryota</taxon>
        <taxon>Sar</taxon>
        <taxon>Stramenopiles</taxon>
        <taxon>Ochrophyta</taxon>
        <taxon>Bacillariophyta</taxon>
        <taxon>Coscinodiscophyceae</taxon>
        <taxon>Thalassiosirophycidae</taxon>
        <taxon>Thalassiosirales</taxon>
        <taxon>Skeletonemataceae</taxon>
        <taxon>Skeletonema</taxon>
        <taxon>Skeletonema marinoi-dohrnii complex</taxon>
    </lineage>
</organism>
<feature type="region of interest" description="Disordered" evidence="1">
    <location>
        <begin position="1"/>
        <end position="21"/>
    </location>
</feature>
<sequence length="111" mass="12296">MNGGECCGIGNENSTSSNVKRKYQTRGTAWLQLPSAHETNHRSGKRLFSVIIRCYAKSKNWPPYYLLSYLPSSCRCPGESFDSINSPTTFLHSHVLADVPNPPPLSLVPLT</sequence>